<sequence length="119" mass="13606">MATIMATTNATRKAIVMGRTRFIVEGGLLLECFGDSMLWRSQSAARWRPAALISSSSKACVSRKRRKKEEPLSQFVRADKKNDITGWARDHICHHKWTATEADPHNSKRGFTHEEKMIY</sequence>
<protein>
    <submittedName>
        <fullName evidence="1">Uncharacterized protein</fullName>
    </submittedName>
</protein>
<dbReference type="Proteomes" id="UP000005239">
    <property type="component" value="Unassembled WGS sequence"/>
</dbReference>
<proteinExistence type="predicted"/>
<dbReference type="EnsemblMetazoa" id="PPA05783.1">
    <property type="protein sequence ID" value="PPA05783.1"/>
    <property type="gene ID" value="WBGene00095337"/>
</dbReference>
<reference evidence="1" key="2">
    <citation type="submission" date="2022-06" db="UniProtKB">
        <authorList>
            <consortium name="EnsemblMetazoa"/>
        </authorList>
    </citation>
    <scope>IDENTIFICATION</scope>
    <source>
        <strain evidence="1">PS312</strain>
    </source>
</reference>
<evidence type="ECO:0000313" key="1">
    <source>
        <dbReference type="EnsemblMetazoa" id="PPA05783.1"/>
    </source>
</evidence>
<dbReference type="AlphaFoldDB" id="A0A2A6CFJ5"/>
<keyword evidence="2" id="KW-1185">Reference proteome</keyword>
<organism evidence="1 2">
    <name type="scientific">Pristionchus pacificus</name>
    <name type="common">Parasitic nematode worm</name>
    <dbReference type="NCBI Taxonomy" id="54126"/>
    <lineage>
        <taxon>Eukaryota</taxon>
        <taxon>Metazoa</taxon>
        <taxon>Ecdysozoa</taxon>
        <taxon>Nematoda</taxon>
        <taxon>Chromadorea</taxon>
        <taxon>Rhabditida</taxon>
        <taxon>Rhabditina</taxon>
        <taxon>Diplogasteromorpha</taxon>
        <taxon>Diplogasteroidea</taxon>
        <taxon>Neodiplogasteridae</taxon>
        <taxon>Pristionchus</taxon>
    </lineage>
</organism>
<gene>
    <name evidence="1" type="primary">WBGene00095337</name>
</gene>
<evidence type="ECO:0000313" key="2">
    <source>
        <dbReference type="Proteomes" id="UP000005239"/>
    </source>
</evidence>
<reference evidence="2" key="1">
    <citation type="journal article" date="2008" name="Nat. Genet.">
        <title>The Pristionchus pacificus genome provides a unique perspective on nematode lifestyle and parasitism.</title>
        <authorList>
            <person name="Dieterich C."/>
            <person name="Clifton S.W."/>
            <person name="Schuster L.N."/>
            <person name="Chinwalla A."/>
            <person name="Delehaunty K."/>
            <person name="Dinkelacker I."/>
            <person name="Fulton L."/>
            <person name="Fulton R."/>
            <person name="Godfrey J."/>
            <person name="Minx P."/>
            <person name="Mitreva M."/>
            <person name="Roeseler W."/>
            <person name="Tian H."/>
            <person name="Witte H."/>
            <person name="Yang S.P."/>
            <person name="Wilson R.K."/>
            <person name="Sommer R.J."/>
        </authorList>
    </citation>
    <scope>NUCLEOTIDE SEQUENCE [LARGE SCALE GENOMIC DNA]</scope>
    <source>
        <strain evidence="2">PS312</strain>
    </source>
</reference>
<accession>A0A8R1U851</accession>
<accession>A0A2A6CFJ5</accession>
<dbReference type="OrthoDB" id="10260134at2759"/>
<name>A0A2A6CFJ5_PRIPA</name>